<dbReference type="EMBL" id="LCWF01000137">
    <property type="protein sequence ID" value="KKY17769.1"/>
    <property type="molecule type" value="Genomic_DNA"/>
</dbReference>
<keyword evidence="10 12" id="KW-0624">Polysaccharide degradation</keyword>
<dbReference type="PROSITE" id="PS51760">
    <property type="entry name" value="GH10_2"/>
    <property type="match status" value="1"/>
</dbReference>
<dbReference type="GO" id="GO:0045493">
    <property type="term" value="P:xylan catabolic process"/>
    <property type="evidence" value="ECO:0007669"/>
    <property type="project" value="UniProtKB-KW"/>
</dbReference>
<evidence type="ECO:0000256" key="3">
    <source>
        <dbReference type="ARBA" id="ARBA00004851"/>
    </source>
</evidence>
<dbReference type="AlphaFoldDB" id="A0A0G2E4X5"/>
<evidence type="ECO:0000256" key="4">
    <source>
        <dbReference type="ARBA" id="ARBA00007495"/>
    </source>
</evidence>
<dbReference type="GO" id="GO:0031176">
    <property type="term" value="F:endo-1,4-beta-xylanase activity"/>
    <property type="evidence" value="ECO:0007669"/>
    <property type="project" value="UniProtKB-EC"/>
</dbReference>
<evidence type="ECO:0000256" key="10">
    <source>
        <dbReference type="ARBA" id="ARBA00023326"/>
    </source>
</evidence>
<dbReference type="InterPro" id="IPR044846">
    <property type="entry name" value="GH10"/>
</dbReference>
<evidence type="ECO:0000256" key="9">
    <source>
        <dbReference type="ARBA" id="ARBA00023295"/>
    </source>
</evidence>
<keyword evidence="9 12" id="KW-0326">Glycosidase</keyword>
<dbReference type="Pfam" id="PF00331">
    <property type="entry name" value="Glyco_hydro_10"/>
    <property type="match status" value="1"/>
</dbReference>
<proteinExistence type="inferred from homology"/>
<dbReference type="OrthoDB" id="3055998at2759"/>
<accession>A0A0G2E4X5</accession>
<dbReference type="EC" id="3.2.1.8" evidence="12"/>
<keyword evidence="5" id="KW-0964">Secreted</keyword>
<evidence type="ECO:0000256" key="7">
    <source>
        <dbReference type="ARBA" id="ARBA00022801"/>
    </source>
</evidence>
<reference evidence="14 15" key="2">
    <citation type="submission" date="2015-05" db="EMBL/GenBank/DDBJ databases">
        <authorList>
            <person name="Morales-Cruz A."/>
            <person name="Amrine K.C."/>
            <person name="Cantu D."/>
        </authorList>
    </citation>
    <scope>NUCLEOTIDE SEQUENCE [LARGE SCALE GENOMIC DNA]</scope>
    <source>
        <strain evidence="14">UCRPC4</strain>
    </source>
</reference>
<evidence type="ECO:0000256" key="8">
    <source>
        <dbReference type="ARBA" id="ARBA00023277"/>
    </source>
</evidence>
<evidence type="ECO:0000256" key="5">
    <source>
        <dbReference type="ARBA" id="ARBA00022525"/>
    </source>
</evidence>
<dbReference type="SMART" id="SM00633">
    <property type="entry name" value="Glyco_10"/>
    <property type="match status" value="1"/>
</dbReference>
<keyword evidence="6" id="KW-0858">Xylan degradation</keyword>
<gene>
    <name evidence="14" type="ORF">UCRPC4_g05402</name>
</gene>
<organism evidence="14 15">
    <name type="scientific">Phaeomoniella chlamydospora</name>
    <name type="common">Phaeoacremonium chlamydosporum</name>
    <dbReference type="NCBI Taxonomy" id="158046"/>
    <lineage>
        <taxon>Eukaryota</taxon>
        <taxon>Fungi</taxon>
        <taxon>Dikarya</taxon>
        <taxon>Ascomycota</taxon>
        <taxon>Pezizomycotina</taxon>
        <taxon>Eurotiomycetes</taxon>
        <taxon>Chaetothyriomycetidae</taxon>
        <taxon>Phaeomoniellales</taxon>
        <taxon>Phaeomoniellaceae</taxon>
        <taxon>Phaeomoniella</taxon>
    </lineage>
</organism>
<sequence>MAMVSISLAMPIVDPWPNLTPRTHPSPYPPPSELLDPISKANGKLYFGTATDNIEWNDTKYDSVLNYPRLWGQYTPANYMKWEYTEPEPGVFNFTGGDQLVSIANHNRALIRCHNLVWHNQIPTWLTNPSTPWTNETLLFALHRHITALVTHWAPSCYAWDIANEVLDDDGTYRESIWYNVTGTSYIPLAFKWAAEAAVAAGHPGIKLYYNDYNIEYAGPKSTAALELVKSLQSQNVKIDGVGLQSHFIVGSSTPSRAAQVSNMETFTALGVDVAVTELDIRFTVKSEGYVTNSTAQEIQAQNYEDTVGACKDVQRCVGVTVWDFTDKYSWIPQTFEGEGAACPWDEEINVKPHVYEGIVKGLQS</sequence>
<evidence type="ECO:0000256" key="11">
    <source>
        <dbReference type="PROSITE-ProRule" id="PRU10061"/>
    </source>
</evidence>
<evidence type="ECO:0000313" key="14">
    <source>
        <dbReference type="EMBL" id="KKY17769.1"/>
    </source>
</evidence>
<protein>
    <recommendedName>
        <fullName evidence="12">Beta-xylanase</fullName>
        <ecNumber evidence="12">3.2.1.8</ecNumber>
    </recommendedName>
</protein>
<keyword evidence="7 12" id="KW-0378">Hydrolase</keyword>
<evidence type="ECO:0000256" key="6">
    <source>
        <dbReference type="ARBA" id="ARBA00022651"/>
    </source>
</evidence>
<comment type="catalytic activity">
    <reaction evidence="1 12">
        <text>Endohydrolysis of (1-&gt;4)-beta-D-xylosidic linkages in xylans.</text>
        <dbReference type="EC" id="3.2.1.8"/>
    </reaction>
</comment>
<dbReference type="InterPro" id="IPR001000">
    <property type="entry name" value="GH10_dom"/>
</dbReference>
<keyword evidence="8 12" id="KW-0119">Carbohydrate metabolism</keyword>
<dbReference type="GO" id="GO:0005576">
    <property type="term" value="C:extracellular region"/>
    <property type="evidence" value="ECO:0007669"/>
    <property type="project" value="UniProtKB-SubCell"/>
</dbReference>
<dbReference type="SUPFAM" id="SSF51445">
    <property type="entry name" value="(Trans)glycosidases"/>
    <property type="match status" value="1"/>
</dbReference>
<name>A0A0G2E4X5_PHACM</name>
<dbReference type="Proteomes" id="UP000053317">
    <property type="component" value="Unassembled WGS sequence"/>
</dbReference>
<comment type="similarity">
    <text evidence="4 12">Belongs to the glycosyl hydrolase 10 (cellulase F) family.</text>
</comment>
<dbReference type="PANTHER" id="PTHR31490">
    <property type="entry name" value="GLYCOSYL HYDROLASE"/>
    <property type="match status" value="1"/>
</dbReference>
<feature type="active site" description="Nucleophile" evidence="11">
    <location>
        <position position="278"/>
    </location>
</feature>
<reference evidence="14 15" key="1">
    <citation type="submission" date="2015-05" db="EMBL/GenBank/DDBJ databases">
        <title>Distinctive expansion of gene families associated with plant cell wall degradation and secondary metabolism in the genomes of grapevine trunk pathogens.</title>
        <authorList>
            <person name="Lawrence D.P."/>
            <person name="Travadon R."/>
            <person name="Rolshausen P.E."/>
            <person name="Baumgartner K."/>
        </authorList>
    </citation>
    <scope>NUCLEOTIDE SEQUENCE [LARGE SCALE GENOMIC DNA]</scope>
    <source>
        <strain evidence="14">UCRPC4</strain>
    </source>
</reference>
<evidence type="ECO:0000256" key="12">
    <source>
        <dbReference type="RuleBase" id="RU361174"/>
    </source>
</evidence>
<keyword evidence="15" id="KW-1185">Reference proteome</keyword>
<evidence type="ECO:0000259" key="13">
    <source>
        <dbReference type="PROSITE" id="PS51760"/>
    </source>
</evidence>
<dbReference type="InterPro" id="IPR017853">
    <property type="entry name" value="GH"/>
</dbReference>
<feature type="domain" description="GH10" evidence="13">
    <location>
        <begin position="39"/>
        <end position="362"/>
    </location>
</feature>
<dbReference type="PANTHER" id="PTHR31490:SF35">
    <property type="entry name" value="ENDO-1,4-BETA-XYLANASE"/>
    <property type="match status" value="1"/>
</dbReference>
<comment type="pathway">
    <text evidence="3">Glycan degradation; xylan degradation.</text>
</comment>
<dbReference type="Gene3D" id="3.20.20.80">
    <property type="entry name" value="Glycosidases"/>
    <property type="match status" value="1"/>
</dbReference>
<comment type="caution">
    <text evidence="14">The sequence shown here is derived from an EMBL/GenBank/DDBJ whole genome shotgun (WGS) entry which is preliminary data.</text>
</comment>
<evidence type="ECO:0000313" key="15">
    <source>
        <dbReference type="Proteomes" id="UP000053317"/>
    </source>
</evidence>
<comment type="subcellular location">
    <subcellularLocation>
        <location evidence="2">Secreted</location>
    </subcellularLocation>
</comment>
<evidence type="ECO:0000256" key="1">
    <source>
        <dbReference type="ARBA" id="ARBA00000681"/>
    </source>
</evidence>
<dbReference type="PROSITE" id="PS00591">
    <property type="entry name" value="GH10_1"/>
    <property type="match status" value="1"/>
</dbReference>
<dbReference type="InterPro" id="IPR031158">
    <property type="entry name" value="GH10_AS"/>
</dbReference>
<evidence type="ECO:0000256" key="2">
    <source>
        <dbReference type="ARBA" id="ARBA00004613"/>
    </source>
</evidence>
<dbReference type="PRINTS" id="PR00134">
    <property type="entry name" value="GLHYDRLASE10"/>
</dbReference>